<proteinExistence type="predicted"/>
<protein>
    <submittedName>
        <fullName evidence="1">Uncharacterized protein</fullName>
    </submittedName>
</protein>
<sequence>MNFKKGDRVEYEGWDYIVLDTINDSDRPDDPFIQIVPIQPYTMYRPASELTLIEK</sequence>
<dbReference type="EMBL" id="LR798360">
    <property type="protein sequence ID" value="CAB5226302.1"/>
    <property type="molecule type" value="Genomic_DNA"/>
</dbReference>
<gene>
    <name evidence="1" type="ORF">UFOVP760_81</name>
</gene>
<accession>A0A6J7XEL9</accession>
<reference evidence="1" key="1">
    <citation type="submission" date="2020-05" db="EMBL/GenBank/DDBJ databases">
        <authorList>
            <person name="Chiriac C."/>
            <person name="Salcher M."/>
            <person name="Ghai R."/>
            <person name="Kavagutti S V."/>
        </authorList>
    </citation>
    <scope>NUCLEOTIDE SEQUENCE</scope>
</reference>
<name>A0A6J7XEL9_9CAUD</name>
<evidence type="ECO:0000313" key="1">
    <source>
        <dbReference type="EMBL" id="CAB5226302.1"/>
    </source>
</evidence>
<organism evidence="1">
    <name type="scientific">uncultured Caudovirales phage</name>
    <dbReference type="NCBI Taxonomy" id="2100421"/>
    <lineage>
        <taxon>Viruses</taxon>
        <taxon>Duplodnaviria</taxon>
        <taxon>Heunggongvirae</taxon>
        <taxon>Uroviricota</taxon>
        <taxon>Caudoviricetes</taxon>
        <taxon>Peduoviridae</taxon>
        <taxon>Maltschvirus</taxon>
        <taxon>Maltschvirus maltsch</taxon>
    </lineage>
</organism>